<dbReference type="EMBL" id="JARBJD010000029">
    <property type="protein sequence ID" value="KAK2959483.1"/>
    <property type="molecule type" value="Genomic_DNA"/>
</dbReference>
<evidence type="ECO:0000259" key="5">
    <source>
        <dbReference type="PROSITE" id="PS50102"/>
    </source>
</evidence>
<feature type="region of interest" description="Disordered" evidence="4">
    <location>
        <begin position="1"/>
        <end position="20"/>
    </location>
</feature>
<keyword evidence="2 3" id="KW-0694">RNA-binding</keyword>
<feature type="domain" description="RRM" evidence="5">
    <location>
        <begin position="27"/>
        <end position="104"/>
    </location>
</feature>
<protein>
    <submittedName>
        <fullName evidence="6">Polyadenylate-binding protein</fullName>
    </submittedName>
</protein>
<dbReference type="Pfam" id="PF00076">
    <property type="entry name" value="RRM_1"/>
    <property type="match status" value="2"/>
</dbReference>
<dbReference type="Gene3D" id="3.30.70.330">
    <property type="match status" value="2"/>
</dbReference>
<dbReference type="InterPro" id="IPR050502">
    <property type="entry name" value="Euk_RNA-bind_prot"/>
</dbReference>
<dbReference type="SUPFAM" id="SSF54928">
    <property type="entry name" value="RNA-binding domain, RBD"/>
    <property type="match status" value="1"/>
</dbReference>
<dbReference type="PROSITE" id="PS50102">
    <property type="entry name" value="RRM"/>
    <property type="match status" value="2"/>
</dbReference>
<feature type="region of interest" description="Disordered" evidence="4">
    <location>
        <begin position="194"/>
        <end position="225"/>
    </location>
</feature>
<dbReference type="PRINTS" id="PR00961">
    <property type="entry name" value="HUDSXLRNA"/>
</dbReference>
<dbReference type="InterPro" id="IPR012677">
    <property type="entry name" value="Nucleotide-bd_a/b_plait_sf"/>
</dbReference>
<evidence type="ECO:0000256" key="2">
    <source>
        <dbReference type="ARBA" id="ARBA00022884"/>
    </source>
</evidence>
<evidence type="ECO:0000256" key="1">
    <source>
        <dbReference type="ARBA" id="ARBA00022737"/>
    </source>
</evidence>
<dbReference type="CDD" id="cd00590">
    <property type="entry name" value="RRM_SF"/>
    <property type="match status" value="1"/>
</dbReference>
<gene>
    <name evidence="6" type="ORF">BLNAU_5532</name>
</gene>
<comment type="caution">
    <text evidence="6">The sequence shown here is derived from an EMBL/GenBank/DDBJ whole genome shotgun (WGS) entry which is preliminary data.</text>
</comment>
<feature type="domain" description="RRM" evidence="5">
    <location>
        <begin position="115"/>
        <end position="195"/>
    </location>
</feature>
<evidence type="ECO:0000313" key="6">
    <source>
        <dbReference type="EMBL" id="KAK2959483.1"/>
    </source>
</evidence>
<dbReference type="InterPro" id="IPR002343">
    <property type="entry name" value="Hud_Sxl_RNA"/>
</dbReference>
<keyword evidence="1" id="KW-0677">Repeat</keyword>
<dbReference type="Proteomes" id="UP001281761">
    <property type="component" value="Unassembled WGS sequence"/>
</dbReference>
<keyword evidence="7" id="KW-1185">Reference proteome</keyword>
<dbReference type="SMART" id="SM00360">
    <property type="entry name" value="RRM"/>
    <property type="match status" value="2"/>
</dbReference>
<proteinExistence type="predicted"/>
<dbReference type="InterPro" id="IPR000504">
    <property type="entry name" value="RRM_dom"/>
</dbReference>
<dbReference type="PANTHER" id="PTHR48025">
    <property type="entry name" value="OS02G0815200 PROTEIN"/>
    <property type="match status" value="1"/>
</dbReference>
<reference evidence="6 7" key="1">
    <citation type="journal article" date="2022" name="bioRxiv">
        <title>Genomics of Preaxostyla Flagellates Illuminates Evolutionary Transitions and the Path Towards Mitochondrial Loss.</title>
        <authorList>
            <person name="Novak L.V.F."/>
            <person name="Treitli S.C."/>
            <person name="Pyrih J."/>
            <person name="Halakuc P."/>
            <person name="Pipaliya S.V."/>
            <person name="Vacek V."/>
            <person name="Brzon O."/>
            <person name="Soukal P."/>
            <person name="Eme L."/>
            <person name="Dacks J.B."/>
            <person name="Karnkowska A."/>
            <person name="Elias M."/>
            <person name="Hampl V."/>
        </authorList>
    </citation>
    <scope>NUCLEOTIDE SEQUENCE [LARGE SCALE GENOMIC DNA]</scope>
    <source>
        <strain evidence="6">NAU3</strain>
        <tissue evidence="6">Gut</tissue>
    </source>
</reference>
<accession>A0ABQ9Y701</accession>
<sequence length="578" mass="63056">MSVTGQISPHSSLEDSQSLSEPELDLTNIYVRQLPKSLNDSKLHALCSNFGQVVSAKVMVGRNQRSLGYGFVRFSTELEAETALSQLNGIEVDGNRLMAKYSYLTKETEATKPQSQLYVKPLPLDYKNDELLSLFAPFGTVVRATVLVDMQTGLSRQVGFVEMETVDGAEKALKALNGLRLGSNTAQLTVRYAESTEDKQQRLKKRKKDEPAVHPKPAPVSLGPRITATPVYENREHQKRPHIVFTPSVLPKKRETQTTPRPSITFPPTLDVSTSISQKYHPNLPILIHSPPLPVKLSPMTQSEPPLSTHPLTLSTTRENNIVPTITPVGIGGIGQGILPANLPTSTVDTVISYQTTSPTPSISSLHFLFTAPPPPPSNTGLTFSDPLSTLPESHQPGQVSQCDQSPLSSTIESVSLNMPSFEGLSSAFTSPPLRVSSLNESMYLDATSISSYGVSHASSPLASWSSPLHTPNPLDTSMFGMTESYLTRFHSQDPRLPPLDQIHSITTSSTVPAYSSDSSWWDPAEGRSTSEMLGTHNAIDNFNSVTTVDNSIFDPRHKNWLLDSLEMLDMTKELGGS</sequence>
<dbReference type="InterPro" id="IPR035979">
    <property type="entry name" value="RBD_domain_sf"/>
</dbReference>
<name>A0ABQ9Y701_9EUKA</name>
<evidence type="ECO:0000256" key="3">
    <source>
        <dbReference type="PROSITE-ProRule" id="PRU00176"/>
    </source>
</evidence>
<evidence type="ECO:0000256" key="4">
    <source>
        <dbReference type="SAM" id="MobiDB-lite"/>
    </source>
</evidence>
<organism evidence="6 7">
    <name type="scientific">Blattamonas nauphoetae</name>
    <dbReference type="NCBI Taxonomy" id="2049346"/>
    <lineage>
        <taxon>Eukaryota</taxon>
        <taxon>Metamonada</taxon>
        <taxon>Preaxostyla</taxon>
        <taxon>Oxymonadida</taxon>
        <taxon>Blattamonas</taxon>
    </lineage>
</organism>
<evidence type="ECO:0000313" key="7">
    <source>
        <dbReference type="Proteomes" id="UP001281761"/>
    </source>
</evidence>
<dbReference type="PANTHER" id="PTHR48025:SF1">
    <property type="entry name" value="RRM DOMAIN-CONTAINING PROTEIN"/>
    <property type="match status" value="1"/>
</dbReference>